<dbReference type="OrthoDB" id="248233at2759"/>
<gene>
    <name evidence="2" type="ORF">BT96DRAFT_564447</name>
</gene>
<feature type="region of interest" description="Disordered" evidence="1">
    <location>
        <begin position="1"/>
        <end position="39"/>
    </location>
</feature>
<dbReference type="PANTHER" id="PTHR43721:SF9">
    <property type="entry name" value="GTP-BINDING PROTEIN 1"/>
    <property type="match status" value="1"/>
</dbReference>
<evidence type="ECO:0000313" key="3">
    <source>
        <dbReference type="Proteomes" id="UP000799118"/>
    </source>
</evidence>
<dbReference type="Proteomes" id="UP000799118">
    <property type="component" value="Unassembled WGS sequence"/>
</dbReference>
<evidence type="ECO:0000313" key="2">
    <source>
        <dbReference type="EMBL" id="KAE9402247.1"/>
    </source>
</evidence>
<dbReference type="GO" id="GO:0003746">
    <property type="term" value="F:translation elongation factor activity"/>
    <property type="evidence" value="ECO:0007669"/>
    <property type="project" value="TreeGrafter"/>
</dbReference>
<feature type="compositionally biased region" description="Basic residues" evidence="1">
    <location>
        <begin position="203"/>
        <end position="217"/>
    </location>
</feature>
<dbReference type="InterPro" id="IPR050055">
    <property type="entry name" value="EF-Tu_GTPase"/>
</dbReference>
<organism evidence="2 3">
    <name type="scientific">Gymnopus androsaceus JB14</name>
    <dbReference type="NCBI Taxonomy" id="1447944"/>
    <lineage>
        <taxon>Eukaryota</taxon>
        <taxon>Fungi</taxon>
        <taxon>Dikarya</taxon>
        <taxon>Basidiomycota</taxon>
        <taxon>Agaricomycotina</taxon>
        <taxon>Agaricomycetes</taxon>
        <taxon>Agaricomycetidae</taxon>
        <taxon>Agaricales</taxon>
        <taxon>Marasmiineae</taxon>
        <taxon>Omphalotaceae</taxon>
        <taxon>Gymnopus</taxon>
    </lineage>
</organism>
<dbReference type="AlphaFoldDB" id="A0A6A4HZ79"/>
<feature type="region of interest" description="Disordered" evidence="1">
    <location>
        <begin position="196"/>
        <end position="270"/>
    </location>
</feature>
<feature type="compositionally biased region" description="Low complexity" evidence="1">
    <location>
        <begin position="218"/>
        <end position="233"/>
    </location>
</feature>
<accession>A0A6A4HZ79</accession>
<reference evidence="2" key="1">
    <citation type="journal article" date="2019" name="Environ. Microbiol.">
        <title>Fungal ecological strategies reflected in gene transcription - a case study of two litter decomposers.</title>
        <authorList>
            <person name="Barbi F."/>
            <person name="Kohler A."/>
            <person name="Barry K."/>
            <person name="Baskaran P."/>
            <person name="Daum C."/>
            <person name="Fauchery L."/>
            <person name="Ihrmark K."/>
            <person name="Kuo A."/>
            <person name="LaButti K."/>
            <person name="Lipzen A."/>
            <person name="Morin E."/>
            <person name="Grigoriev I.V."/>
            <person name="Henrissat B."/>
            <person name="Lindahl B."/>
            <person name="Martin F."/>
        </authorList>
    </citation>
    <scope>NUCLEOTIDE SEQUENCE</scope>
    <source>
        <strain evidence="2">JB14</strain>
    </source>
</reference>
<evidence type="ECO:0000256" key="1">
    <source>
        <dbReference type="SAM" id="MobiDB-lite"/>
    </source>
</evidence>
<feature type="compositionally biased region" description="Low complexity" evidence="1">
    <location>
        <begin position="14"/>
        <end position="23"/>
    </location>
</feature>
<protein>
    <submittedName>
        <fullName evidence="2">Uncharacterized protein</fullName>
    </submittedName>
</protein>
<dbReference type="PANTHER" id="PTHR43721">
    <property type="entry name" value="ELONGATION FACTOR TU-RELATED"/>
    <property type="match status" value="1"/>
</dbReference>
<keyword evidence="3" id="KW-1185">Reference proteome</keyword>
<proteinExistence type="predicted"/>
<name>A0A6A4HZ79_9AGAR</name>
<dbReference type="EMBL" id="ML769437">
    <property type="protein sequence ID" value="KAE9402247.1"/>
    <property type="molecule type" value="Genomic_DNA"/>
</dbReference>
<sequence length="461" mass="48818">MFGEDESESPRVPSPWDSLSSSPSPSPTPPSPLRVGVPVPVSLHSTSTLTPLRLPPESDLGNIEYKLHLLHPSTPRFTRLVTQLKWRLLEGGGQAYYELGVSDDGDLVGLSVGDLEASLETLEMMAGEIGASVVVVKEVEVTAAREDTRAYSDSEDDNTLVYTSTSSSEAGVEISSVFKPRPVRIRSVTTTATGATDADNVRLKPRINKWRKSRKKGSSTNSSNSTHSNPISNGTSTSTAVNTHAPAPTRRQARDRRRAEKRMQYATASAAGTDTVMSTTTTAMTTVADATATCATATAATVAINSDTTDTTAIGVDSLLEGLHIGPGVDVDLSASTSTIAPASASAHLDPDDDEFTFTFQQDELGEDEDDVFPSPTPFTSTTRPFSHTSISISNSHSQSVFPAPAPVDGALAQTNGNGIELEGIPRRLIVEALVVRKMDLSEAFLDFGGFGVSSGFEVEV</sequence>